<evidence type="ECO:0000256" key="1">
    <source>
        <dbReference type="SAM" id="MobiDB-lite"/>
    </source>
</evidence>
<dbReference type="OrthoDB" id="6270344at2759"/>
<dbReference type="AlphaFoldDB" id="A0A0R3U5H0"/>
<feature type="compositionally biased region" description="Acidic residues" evidence="1">
    <location>
        <begin position="405"/>
        <end position="420"/>
    </location>
</feature>
<sequence>MATECAQVVTLADKQKSAGKSAPPPKHVCQPFTLRLILGVPILKEDNKVVSNLECLFAKYAKNEKSSSNQPPLKAERDIFWEHIVIGVNSIVKQMETVVRDASSSKSADPFSVILLDFAWLNSQLGHHLAHLCSGTPHTSLVAVSPPGKLAKIVTSPLQNLNTSTPKIACVGIRPLMTPHSTRLPVLRECLRMCASLTGKPLPPDPAASTAASLSADAAASGATVGSTPQYVPILPKPPTSILVPPVSLDIAPSPAAVGGGYVVAAGGTPSLITSTLISQPGPSQTPMQKPQMPPKPPIPRPAVRHIPADDWLTYKLDHAKLYKCGADISKELENHSLYIHDVADIWALYPRQLQKPDIVVRRPAPTPKSHKSRGPPNPPPSKQRRSVGHHAAHPPPPPPNQGYFDDEELGDEEEEEDYDYPGGGSSYLESPRHHRYSRHHQSPSPMSREAARGMYRKHHPELAGQYSGLGKRRARGDSGVGRRTSPRW</sequence>
<organism evidence="2 3">
    <name type="scientific">Mesocestoides corti</name>
    <name type="common">Flatworm</name>
    <dbReference type="NCBI Taxonomy" id="53468"/>
    <lineage>
        <taxon>Eukaryota</taxon>
        <taxon>Metazoa</taxon>
        <taxon>Spiralia</taxon>
        <taxon>Lophotrochozoa</taxon>
        <taxon>Platyhelminthes</taxon>
        <taxon>Cestoda</taxon>
        <taxon>Eucestoda</taxon>
        <taxon>Cyclophyllidea</taxon>
        <taxon>Mesocestoididae</taxon>
        <taxon>Mesocestoides</taxon>
    </lineage>
</organism>
<evidence type="ECO:0000313" key="2">
    <source>
        <dbReference type="EMBL" id="VDD75966.1"/>
    </source>
</evidence>
<gene>
    <name evidence="2" type="ORF">MCOS_LOCUS1969</name>
</gene>
<dbReference type="EMBL" id="UXSR01000288">
    <property type="protein sequence ID" value="VDD75966.1"/>
    <property type="molecule type" value="Genomic_DNA"/>
</dbReference>
<name>A0A0R3U5H0_MESCO</name>
<protein>
    <submittedName>
        <fullName evidence="2">Uncharacterized protein</fullName>
    </submittedName>
</protein>
<feature type="region of interest" description="Disordered" evidence="1">
    <location>
        <begin position="358"/>
        <end position="489"/>
    </location>
</feature>
<evidence type="ECO:0000313" key="3">
    <source>
        <dbReference type="Proteomes" id="UP000267029"/>
    </source>
</evidence>
<feature type="compositionally biased region" description="Basic residues" evidence="1">
    <location>
        <begin position="433"/>
        <end position="442"/>
    </location>
</feature>
<keyword evidence="3" id="KW-1185">Reference proteome</keyword>
<feature type="compositionally biased region" description="Basic residues" evidence="1">
    <location>
        <begin position="383"/>
        <end position="393"/>
    </location>
</feature>
<accession>A0A0R3U5H0</accession>
<proteinExistence type="predicted"/>
<dbReference type="Proteomes" id="UP000267029">
    <property type="component" value="Unassembled WGS sequence"/>
</dbReference>
<reference evidence="2 3" key="1">
    <citation type="submission" date="2018-10" db="EMBL/GenBank/DDBJ databases">
        <authorList>
            <consortium name="Pathogen Informatics"/>
        </authorList>
    </citation>
    <scope>NUCLEOTIDE SEQUENCE [LARGE SCALE GENOMIC DNA]</scope>
</reference>